<feature type="compositionally biased region" description="Polar residues" evidence="1">
    <location>
        <begin position="21"/>
        <end position="38"/>
    </location>
</feature>
<dbReference type="InterPro" id="IPR039970">
    <property type="entry name" value="TF_Grauzone"/>
</dbReference>
<dbReference type="OrthoDB" id="5388486at2759"/>
<dbReference type="Proteomes" id="UP000749293">
    <property type="component" value="Unassembled WGS sequence"/>
</dbReference>
<dbReference type="PANTHER" id="PTHR23225:SF2">
    <property type="entry name" value="AT09679P-RELATED"/>
    <property type="match status" value="1"/>
</dbReference>
<evidence type="ECO:0000313" key="4">
    <source>
        <dbReference type="Proteomes" id="UP000749293"/>
    </source>
</evidence>
<dbReference type="EMBL" id="JAANYQ010000002">
    <property type="protein sequence ID" value="KAF4125996.1"/>
    <property type="molecule type" value="Genomic_DNA"/>
</dbReference>
<feature type="region of interest" description="Disordered" evidence="1">
    <location>
        <begin position="1"/>
        <end position="40"/>
    </location>
</feature>
<comment type="caution">
    <text evidence="3">The sequence shown here is derived from an EMBL/GenBank/DDBJ whole genome shotgun (WGS) entry which is preliminary data.</text>
</comment>
<dbReference type="Gene3D" id="3.30.160.60">
    <property type="entry name" value="Classic Zinc Finger"/>
    <property type="match status" value="1"/>
</dbReference>
<dbReference type="InterPro" id="IPR036236">
    <property type="entry name" value="Znf_C2H2_sf"/>
</dbReference>
<dbReference type="PANTHER" id="PTHR23225">
    <property type="entry name" value="ZINC FINGER PROTEIN"/>
    <property type="match status" value="1"/>
</dbReference>
<feature type="region of interest" description="Disordered" evidence="1">
    <location>
        <begin position="848"/>
        <end position="867"/>
    </location>
</feature>
<dbReference type="GeneID" id="55967472"/>
<feature type="domain" description="C2H2-type" evidence="2">
    <location>
        <begin position="678"/>
        <end position="709"/>
    </location>
</feature>
<evidence type="ECO:0000313" key="3">
    <source>
        <dbReference type="EMBL" id="KAF4125996.1"/>
    </source>
</evidence>
<feature type="region of interest" description="Disordered" evidence="1">
    <location>
        <begin position="257"/>
        <end position="287"/>
    </location>
</feature>
<dbReference type="RefSeq" id="XP_035324648.1">
    <property type="nucleotide sequence ID" value="XM_035463224.1"/>
</dbReference>
<keyword evidence="4" id="KW-1185">Reference proteome</keyword>
<feature type="compositionally biased region" description="Low complexity" evidence="1">
    <location>
        <begin position="882"/>
        <end position="897"/>
    </location>
</feature>
<feature type="compositionally biased region" description="Polar residues" evidence="1">
    <location>
        <begin position="855"/>
        <end position="867"/>
    </location>
</feature>
<evidence type="ECO:0000256" key="1">
    <source>
        <dbReference type="SAM" id="MobiDB-lite"/>
    </source>
</evidence>
<feature type="compositionally biased region" description="Basic and acidic residues" evidence="1">
    <location>
        <begin position="525"/>
        <end position="541"/>
    </location>
</feature>
<dbReference type="SMART" id="SM00355">
    <property type="entry name" value="ZnF_C2H2"/>
    <property type="match status" value="3"/>
</dbReference>
<feature type="domain" description="C2H2-type" evidence="2">
    <location>
        <begin position="617"/>
        <end position="641"/>
    </location>
</feature>
<protein>
    <submittedName>
        <fullName evidence="3">ZnF C2H2</fullName>
    </submittedName>
</protein>
<feature type="region of interest" description="Disordered" evidence="1">
    <location>
        <begin position="303"/>
        <end position="327"/>
    </location>
</feature>
<feature type="region of interest" description="Disordered" evidence="1">
    <location>
        <begin position="802"/>
        <end position="825"/>
    </location>
</feature>
<dbReference type="InterPro" id="IPR013087">
    <property type="entry name" value="Znf_C2H2_type"/>
</dbReference>
<accession>A0A9P4Z226</accession>
<gene>
    <name evidence="3" type="ORF">GMORB2_1242</name>
</gene>
<sequence>MEPSTKRRKLAPKVVSPADPKSQTTQDTTSRYAVPQTSHPERHDFESFARHLQDAAMLIQRQAEAPHYRHVDVLMLTWEDGSTAPPDADLTALEKLLHTVYRYRTQRWQIPSCPNPSVKLGAKIASFLENAAPDHLLILYYAGRSFVGIDGQLYWASNEGEESAKLKWDGVRCLFEDAQPDMLILLDTCAVPHPVPSGSNGVKQAIAACASGPDVQPGASPHFTSNLVESLQKLAPSSPFSVQRLYEEMLFLHQQQLRQLPPPSPPSSGPNGNDTKPPSLPPPEPILITVTPGQAHTLALSPTLPRPLELPSPCNGGDPAHHVSPATPEERYFEPGALADIKFGETRILVCTTFVGDASADMSYFHHWLQNTPSLGSKISVEGIFIGPPTMLLISMPHSIWNVVQHDKVCCFLGYINSHNMLHLYQGLTGPTGPKPSAQQAEEGRALLEAREAAAAAAAAAVAVTATASVTQIQQSSHELDQRDVTQLAPGSREGPGPGSGPLVHDSPSIRPHFLPASPGPRPAKAKDEHEGSAEMREAAEQLKALSHVRHQSDEGQPPSTIGRPRTSLPNGMLNPDTSSPRAGHEMAIDEPTTSSLSATSPSRVKVPRHALPKHETRCNHCTHAPFRDSSSLRKHIAAAHTRPFPCAFSFAGCGSTFGSKNEWKRHITSQHLCLQYYRCSECPQATIEGKGNEFNRKDLFTQHLRRMHAPLEIKRPGSKDAKVQEEWEYKVRLMQESCLVTRRKPPQRCACPKPECLHVFDGPSAWDEWTEHVGRHMEKGEAANLTVDQYLVDWAQEETIIEPRPDGGHRLNYGSGSGNNSTTQLHNLNAATIAAAAAAAAAPAATATSPKPASTGNDVTASPNSFKPTTPANYLSAVDAAKAASAAVANESSSGSQDTASNSVVESKESEASNPPSFTEPSQTTAQEAAPVTTEMEIDK</sequence>
<organism evidence="3 4">
    <name type="scientific">Geosmithia morbida</name>
    <dbReference type="NCBI Taxonomy" id="1094350"/>
    <lineage>
        <taxon>Eukaryota</taxon>
        <taxon>Fungi</taxon>
        <taxon>Dikarya</taxon>
        <taxon>Ascomycota</taxon>
        <taxon>Pezizomycotina</taxon>
        <taxon>Sordariomycetes</taxon>
        <taxon>Hypocreomycetidae</taxon>
        <taxon>Hypocreales</taxon>
        <taxon>Bionectriaceae</taxon>
        <taxon>Geosmithia</taxon>
    </lineage>
</organism>
<feature type="region of interest" description="Disordered" evidence="1">
    <location>
        <begin position="474"/>
        <end position="586"/>
    </location>
</feature>
<proteinExistence type="predicted"/>
<reference evidence="3" key="1">
    <citation type="submission" date="2020-03" db="EMBL/GenBank/DDBJ databases">
        <title>Site-based positive gene gene selection in Geosmithia morbida across the United States reveals a broad range of putative effectors and factors for local host and environmental adapation.</title>
        <authorList>
            <person name="Onufrak A."/>
            <person name="Murdoch R.W."/>
            <person name="Gazis R."/>
            <person name="Huff M."/>
            <person name="Staton M."/>
            <person name="Klingeman W."/>
            <person name="Hadziabdic D."/>
        </authorList>
    </citation>
    <scope>NUCLEOTIDE SEQUENCE</scope>
    <source>
        <strain evidence="3">1262</strain>
    </source>
</reference>
<name>A0A9P4Z226_9HYPO</name>
<feature type="compositionally biased region" description="Basic residues" evidence="1">
    <location>
        <begin position="1"/>
        <end position="11"/>
    </location>
</feature>
<dbReference type="SUPFAM" id="SSF57667">
    <property type="entry name" value="beta-beta-alpha zinc fingers"/>
    <property type="match status" value="1"/>
</dbReference>
<dbReference type="AlphaFoldDB" id="A0A9P4Z226"/>
<feature type="domain" description="C2H2-type" evidence="2">
    <location>
        <begin position="645"/>
        <end position="672"/>
    </location>
</feature>
<evidence type="ECO:0000259" key="2">
    <source>
        <dbReference type="SMART" id="SM00355"/>
    </source>
</evidence>
<feature type="region of interest" description="Disordered" evidence="1">
    <location>
        <begin position="882"/>
        <end position="941"/>
    </location>
</feature>
<dbReference type="GO" id="GO:0003700">
    <property type="term" value="F:DNA-binding transcription factor activity"/>
    <property type="evidence" value="ECO:0007669"/>
    <property type="project" value="InterPro"/>
</dbReference>
<feature type="compositionally biased region" description="Polar residues" evidence="1">
    <location>
        <begin position="913"/>
        <end position="928"/>
    </location>
</feature>